<sequence length="348" mass="38377">MLSRSGRGSLVRRVAVTARLSATKVWPMHFYSSRRSWPEPRGPHTGSRLAHTVLKEAPASAAVQPQRARSRVALQRMPLLSHLRNGVDTEDNTANFEVAAGGDFSAPVAADSQSYISSPTFARASCSNPSHEVSSTCRAHRAAAGAPLCTPTATAELVDHQRALRDSFTHARRHHNVRITKDPSVYRAECRAFQQAHRGRSPTPQEVSRLVAVPLAPVAALKTLAHTDNKRSSLHAATEAAVVLHNAVVKNELVKSNSPLLVRCLGCFHVYTARPRTLWGDEVQQSGIEYEKAQKAQRLQRPAPGKRPTSVGRRRRAHEGNPTCCPECGSPRAQWMMEYVHHHTHERM</sequence>
<reference evidence="2 3" key="1">
    <citation type="submission" date="2021-02" db="EMBL/GenBank/DDBJ databases">
        <title>Porcisia hertigi Genome sequencing and assembly.</title>
        <authorList>
            <person name="Almutairi H."/>
            <person name="Gatherer D."/>
        </authorList>
    </citation>
    <scope>NUCLEOTIDE SEQUENCE [LARGE SCALE GENOMIC DNA]</scope>
    <source>
        <strain evidence="2 3">C119</strain>
    </source>
</reference>
<name>A0A836IAB9_9TRYP</name>
<dbReference type="EMBL" id="JAFJZO010000018">
    <property type="protein sequence ID" value="KAG5507631.1"/>
    <property type="molecule type" value="Genomic_DNA"/>
</dbReference>
<accession>A0A836IAB9</accession>
<evidence type="ECO:0000313" key="3">
    <source>
        <dbReference type="Proteomes" id="UP000674318"/>
    </source>
</evidence>
<dbReference type="GeneID" id="94292606"/>
<dbReference type="KEGG" id="phet:94292606"/>
<evidence type="ECO:0000313" key="2">
    <source>
        <dbReference type="EMBL" id="KAG5507631.1"/>
    </source>
</evidence>
<dbReference type="Proteomes" id="UP000674318">
    <property type="component" value="Unassembled WGS sequence"/>
</dbReference>
<organism evidence="2 3">
    <name type="scientific">Porcisia hertigi</name>
    <dbReference type="NCBI Taxonomy" id="2761500"/>
    <lineage>
        <taxon>Eukaryota</taxon>
        <taxon>Discoba</taxon>
        <taxon>Euglenozoa</taxon>
        <taxon>Kinetoplastea</taxon>
        <taxon>Metakinetoplastina</taxon>
        <taxon>Trypanosomatida</taxon>
        <taxon>Trypanosomatidae</taxon>
        <taxon>Leishmaniinae</taxon>
        <taxon>Porcisia</taxon>
    </lineage>
</organism>
<proteinExistence type="predicted"/>
<feature type="region of interest" description="Disordered" evidence="1">
    <location>
        <begin position="293"/>
        <end position="323"/>
    </location>
</feature>
<keyword evidence="3" id="KW-1185">Reference proteome</keyword>
<evidence type="ECO:0000256" key="1">
    <source>
        <dbReference type="SAM" id="MobiDB-lite"/>
    </source>
</evidence>
<dbReference type="RefSeq" id="XP_067757946.1">
    <property type="nucleotide sequence ID" value="XM_067902529.1"/>
</dbReference>
<comment type="caution">
    <text evidence="2">The sequence shown here is derived from an EMBL/GenBank/DDBJ whole genome shotgun (WGS) entry which is preliminary data.</text>
</comment>
<protein>
    <submittedName>
        <fullName evidence="2">Uncharacterized protein</fullName>
    </submittedName>
</protein>
<gene>
    <name evidence="2" type="ORF">JKF63_06580</name>
</gene>
<dbReference type="AlphaFoldDB" id="A0A836IAB9"/>
<dbReference type="OrthoDB" id="267084at2759"/>